<dbReference type="PROSITE" id="PS50878">
    <property type="entry name" value="RT_POL"/>
    <property type="match status" value="1"/>
</dbReference>
<dbReference type="PANTHER" id="PTHR34047:SF8">
    <property type="entry name" value="PROTEIN YKFC"/>
    <property type="match status" value="1"/>
</dbReference>
<dbReference type="InterPro" id="IPR000477">
    <property type="entry name" value="RT_dom"/>
</dbReference>
<name>E5ALT5_MYCRK</name>
<dbReference type="GO" id="GO:0051607">
    <property type="term" value="P:defense response to virus"/>
    <property type="evidence" value="ECO:0007669"/>
    <property type="project" value="UniProtKB-KW"/>
</dbReference>
<dbReference type="Gene3D" id="3.30.70.270">
    <property type="match status" value="1"/>
</dbReference>
<dbReference type="RefSeq" id="WP_013436335.1">
    <property type="nucleotide sequence ID" value="NC_014722.1"/>
</dbReference>
<dbReference type="AlphaFoldDB" id="E5ALT5"/>
<evidence type="ECO:0000313" key="12">
    <source>
        <dbReference type="EMBL" id="CBW76106.1"/>
    </source>
</evidence>
<dbReference type="InterPro" id="IPR030931">
    <property type="entry name" value="Group_II_RT_mat"/>
</dbReference>
<dbReference type="InterPro" id="IPR051083">
    <property type="entry name" value="GrpII_Intron_Splice-Mob/Def"/>
</dbReference>
<dbReference type="SUPFAM" id="SSF56672">
    <property type="entry name" value="DNA/RNA polymerases"/>
    <property type="match status" value="1"/>
</dbReference>
<keyword evidence="7" id="KW-0051">Antiviral defense</keyword>
<keyword evidence="5" id="KW-0460">Magnesium</keyword>
<keyword evidence="3 12" id="KW-0548">Nucleotidyltransferase</keyword>
<evidence type="ECO:0000256" key="4">
    <source>
        <dbReference type="ARBA" id="ARBA00022723"/>
    </source>
</evidence>
<evidence type="ECO:0000256" key="5">
    <source>
        <dbReference type="ARBA" id="ARBA00022842"/>
    </source>
</evidence>
<evidence type="ECO:0000259" key="11">
    <source>
        <dbReference type="PROSITE" id="PS50878"/>
    </source>
</evidence>
<sequence length="464" mass="52901">MRAEEAQARGKGAMTQEPGRNLGEGAHGAEVGTAATGQTKAQGPSLMEAVVERSNMWLAYQRVVQNRGAPGVDGLPVEQFKDWLKMHWPSVKAALLDARYMPAAVRAVDIPKSAGGVRTLGIPTVLDRLIQQALHQVLQPIFEPGFCESSYGFRPRRSAQQAVLAAQRYVQEGRRWVVDIDLAKFFDRVNHDILMARVARQVKDARVLKLIRRYLEAGLMREGVAPARREGAPQGGPLSPLLSNILLTDWDRELERRGHAFCRYADDCNIYVRSKAAGERLLTQMTTFLAKRLKLHINEAKSACARPWERKFLGYSLTKHRQARLRIAPQSLKRLTARVKELMRKGRGRSLSHTIEALNPVLRGWMNYFRYTQTKRALEELDGWLRRRLRCLLWRQAKHRQRRQALLRRQGLTEDRAQRSARNGQGPWWNAGASHMNAAFPKRWFDALGLVSLLDTQQRLQRCS</sequence>
<dbReference type="HOGENOM" id="CLU_013584_2_1_4"/>
<dbReference type="NCBIfam" id="TIGR04416">
    <property type="entry name" value="group_II_RT_mat"/>
    <property type="match status" value="1"/>
</dbReference>
<evidence type="ECO:0000256" key="7">
    <source>
        <dbReference type="ARBA" id="ARBA00023118"/>
    </source>
</evidence>
<dbReference type="PANTHER" id="PTHR34047">
    <property type="entry name" value="NUCLEAR INTRON MATURASE 1, MITOCHONDRIAL-RELATED"/>
    <property type="match status" value="1"/>
</dbReference>
<dbReference type="KEGG" id="brh:RBRH_02120"/>
<reference evidence="12 13" key="1">
    <citation type="journal article" date="2011" name="J. Bacteriol.">
        <title>Complete genome sequence of Burkholderia rhizoxinica, an endosymbiont of Rhizopus microsporus.</title>
        <authorList>
            <person name="Lackner G."/>
            <person name="Moebius N."/>
            <person name="Partida-Martinez L."/>
            <person name="Hertweck C."/>
        </authorList>
    </citation>
    <scope>NUCLEOTIDE SEQUENCE [LARGE SCALE GENOMIC DNA]</scope>
    <source>
        <strain evidence="13">DSM 19002 / CIP 109453 / HKI 454</strain>
    </source>
</reference>
<evidence type="ECO:0000313" key="13">
    <source>
        <dbReference type="Proteomes" id="UP000007437"/>
    </source>
</evidence>
<gene>
    <name evidence="12" type="ordered locus">RBRH_02120</name>
</gene>
<evidence type="ECO:0000256" key="6">
    <source>
        <dbReference type="ARBA" id="ARBA00022918"/>
    </source>
</evidence>
<protein>
    <recommendedName>
        <fullName evidence="1">RNA-directed DNA polymerase</fullName>
        <ecNumber evidence="1">2.7.7.49</ecNumber>
    </recommendedName>
</protein>
<dbReference type="STRING" id="882378.RBRH_02120"/>
<dbReference type="EC" id="2.7.7.49" evidence="1"/>
<proteinExistence type="inferred from homology"/>
<dbReference type="OrthoDB" id="8538592at2"/>
<dbReference type="Pfam" id="PF08388">
    <property type="entry name" value="GIIM"/>
    <property type="match status" value="1"/>
</dbReference>
<evidence type="ECO:0000256" key="1">
    <source>
        <dbReference type="ARBA" id="ARBA00012493"/>
    </source>
</evidence>
<comment type="similarity">
    <text evidence="8">Belongs to the bacterial reverse transcriptase family.</text>
</comment>
<feature type="region of interest" description="Disordered" evidence="10">
    <location>
        <begin position="1"/>
        <end position="27"/>
    </location>
</feature>
<evidence type="ECO:0000256" key="10">
    <source>
        <dbReference type="SAM" id="MobiDB-lite"/>
    </source>
</evidence>
<dbReference type="InterPro" id="IPR043128">
    <property type="entry name" value="Rev_trsase/Diguanyl_cyclase"/>
</dbReference>
<feature type="domain" description="Reverse transcriptase" evidence="11">
    <location>
        <begin position="89"/>
        <end position="317"/>
    </location>
</feature>
<dbReference type="GO" id="GO:0003723">
    <property type="term" value="F:RNA binding"/>
    <property type="evidence" value="ECO:0007669"/>
    <property type="project" value="InterPro"/>
</dbReference>
<comment type="catalytic activity">
    <reaction evidence="9">
        <text>DNA(n) + a 2'-deoxyribonucleoside 5'-triphosphate = DNA(n+1) + diphosphate</text>
        <dbReference type="Rhea" id="RHEA:22508"/>
        <dbReference type="Rhea" id="RHEA-COMP:17339"/>
        <dbReference type="Rhea" id="RHEA-COMP:17340"/>
        <dbReference type="ChEBI" id="CHEBI:33019"/>
        <dbReference type="ChEBI" id="CHEBI:61560"/>
        <dbReference type="ChEBI" id="CHEBI:173112"/>
        <dbReference type="EC" id="2.7.7.49"/>
    </reaction>
</comment>
<dbReference type="Proteomes" id="UP000007437">
    <property type="component" value="Chromosome"/>
</dbReference>
<dbReference type="InterPro" id="IPR043502">
    <property type="entry name" value="DNA/RNA_pol_sf"/>
</dbReference>
<dbReference type="EMBL" id="FR687359">
    <property type="protein sequence ID" value="CBW76106.1"/>
    <property type="molecule type" value="Genomic_DNA"/>
</dbReference>
<evidence type="ECO:0000256" key="8">
    <source>
        <dbReference type="ARBA" id="ARBA00034120"/>
    </source>
</evidence>
<dbReference type="PRINTS" id="PR00866">
    <property type="entry name" value="RNADNAPOLMS"/>
</dbReference>
<evidence type="ECO:0000256" key="3">
    <source>
        <dbReference type="ARBA" id="ARBA00022695"/>
    </source>
</evidence>
<evidence type="ECO:0000256" key="9">
    <source>
        <dbReference type="ARBA" id="ARBA00048173"/>
    </source>
</evidence>
<accession>E5ALT5</accession>
<organism evidence="12 13">
    <name type="scientific">Mycetohabitans rhizoxinica (strain DSM 19002 / CIP 109453 / HKI 454)</name>
    <name type="common">Paraburkholderia rhizoxinica</name>
    <dbReference type="NCBI Taxonomy" id="882378"/>
    <lineage>
        <taxon>Bacteria</taxon>
        <taxon>Pseudomonadati</taxon>
        <taxon>Pseudomonadota</taxon>
        <taxon>Betaproteobacteria</taxon>
        <taxon>Burkholderiales</taxon>
        <taxon>Burkholderiaceae</taxon>
        <taxon>Mycetohabitans</taxon>
    </lineage>
</organism>
<dbReference type="eggNOG" id="COG3344">
    <property type="taxonomic scope" value="Bacteria"/>
</dbReference>
<keyword evidence="6 12" id="KW-0695">RNA-directed DNA polymerase</keyword>
<keyword evidence="4" id="KW-0479">Metal-binding</keyword>
<evidence type="ECO:0000256" key="2">
    <source>
        <dbReference type="ARBA" id="ARBA00022679"/>
    </source>
</evidence>
<dbReference type="InterPro" id="IPR013597">
    <property type="entry name" value="Mat_intron_G2"/>
</dbReference>
<dbReference type="GO" id="GO:0003964">
    <property type="term" value="F:RNA-directed DNA polymerase activity"/>
    <property type="evidence" value="ECO:0007669"/>
    <property type="project" value="UniProtKB-KW"/>
</dbReference>
<keyword evidence="2 12" id="KW-0808">Transferase</keyword>
<dbReference type="InterPro" id="IPR000123">
    <property type="entry name" value="Reverse_transcriptase_msDNA"/>
</dbReference>
<dbReference type="GO" id="GO:0046872">
    <property type="term" value="F:metal ion binding"/>
    <property type="evidence" value="ECO:0007669"/>
    <property type="project" value="UniProtKB-KW"/>
</dbReference>
<dbReference type="CDD" id="cd01651">
    <property type="entry name" value="RT_G2_intron"/>
    <property type="match status" value="1"/>
</dbReference>
<dbReference type="Pfam" id="PF00078">
    <property type="entry name" value="RVT_1"/>
    <property type="match status" value="1"/>
</dbReference>